<organism evidence="2 3">
    <name type="scientific">Aspergillus coremiiformis</name>
    <dbReference type="NCBI Taxonomy" id="138285"/>
    <lineage>
        <taxon>Eukaryota</taxon>
        <taxon>Fungi</taxon>
        <taxon>Dikarya</taxon>
        <taxon>Ascomycota</taxon>
        <taxon>Pezizomycotina</taxon>
        <taxon>Eurotiomycetes</taxon>
        <taxon>Eurotiomycetidae</taxon>
        <taxon>Eurotiales</taxon>
        <taxon>Aspergillaceae</taxon>
        <taxon>Aspergillus</taxon>
        <taxon>Aspergillus subgen. Circumdati</taxon>
    </lineage>
</organism>
<dbReference type="EMBL" id="ML739116">
    <property type="protein sequence ID" value="KAE8352854.1"/>
    <property type="molecule type" value="Genomic_DNA"/>
</dbReference>
<feature type="transmembrane region" description="Helical" evidence="1">
    <location>
        <begin position="38"/>
        <end position="58"/>
    </location>
</feature>
<reference evidence="3" key="1">
    <citation type="submission" date="2019-04" db="EMBL/GenBank/DDBJ databases">
        <title>Friends and foes A comparative genomics studyof 23 Aspergillus species from section Flavi.</title>
        <authorList>
            <consortium name="DOE Joint Genome Institute"/>
            <person name="Kjaerbolling I."/>
            <person name="Vesth T."/>
            <person name="Frisvad J.C."/>
            <person name="Nybo J.L."/>
            <person name="Theobald S."/>
            <person name="Kildgaard S."/>
            <person name="Isbrandt T."/>
            <person name="Kuo A."/>
            <person name="Sato A."/>
            <person name="Lyhne E.K."/>
            <person name="Kogle M.E."/>
            <person name="Wiebenga A."/>
            <person name="Kun R.S."/>
            <person name="Lubbers R.J."/>
            <person name="Makela M.R."/>
            <person name="Barry K."/>
            <person name="Chovatia M."/>
            <person name="Clum A."/>
            <person name="Daum C."/>
            <person name="Haridas S."/>
            <person name="He G."/>
            <person name="LaButti K."/>
            <person name="Lipzen A."/>
            <person name="Mondo S."/>
            <person name="Riley R."/>
            <person name="Salamov A."/>
            <person name="Simmons B.A."/>
            <person name="Magnuson J.K."/>
            <person name="Henrissat B."/>
            <person name="Mortensen U.H."/>
            <person name="Larsen T.O."/>
            <person name="Devries R.P."/>
            <person name="Grigoriev I.V."/>
            <person name="Machida M."/>
            <person name="Baker S.E."/>
            <person name="Andersen M.R."/>
        </authorList>
    </citation>
    <scope>NUCLEOTIDE SEQUENCE [LARGE SCALE GENOMIC DNA]</scope>
    <source>
        <strain evidence="3">CBS 553.77</strain>
    </source>
</reference>
<dbReference type="Proteomes" id="UP000327118">
    <property type="component" value="Unassembled WGS sequence"/>
</dbReference>
<gene>
    <name evidence="2" type="ORF">BDV28DRAFT_134382</name>
</gene>
<keyword evidence="3" id="KW-1185">Reference proteome</keyword>
<keyword evidence="1" id="KW-1133">Transmembrane helix</keyword>
<accession>A0A5N6Z5B4</accession>
<sequence>MAKFGQFDHLPRPPSFSVQCGNLGGLGRCWGCDQPLDVLTVGLRLRPFLIVLVIFSLVRTKNIRGKHKVCQ</sequence>
<evidence type="ECO:0000313" key="2">
    <source>
        <dbReference type="EMBL" id="KAE8352854.1"/>
    </source>
</evidence>
<evidence type="ECO:0008006" key="4">
    <source>
        <dbReference type="Google" id="ProtNLM"/>
    </source>
</evidence>
<keyword evidence="1" id="KW-0472">Membrane</keyword>
<dbReference type="AlphaFoldDB" id="A0A5N6Z5B4"/>
<evidence type="ECO:0000256" key="1">
    <source>
        <dbReference type="SAM" id="Phobius"/>
    </source>
</evidence>
<proteinExistence type="predicted"/>
<name>A0A5N6Z5B4_9EURO</name>
<keyword evidence="1" id="KW-0812">Transmembrane</keyword>
<protein>
    <recommendedName>
        <fullName evidence="4">Transmembrane protein</fullName>
    </recommendedName>
</protein>
<evidence type="ECO:0000313" key="3">
    <source>
        <dbReference type="Proteomes" id="UP000327118"/>
    </source>
</evidence>